<proteinExistence type="predicted"/>
<feature type="transmembrane region" description="Helical" evidence="1">
    <location>
        <begin position="114"/>
        <end position="131"/>
    </location>
</feature>
<keyword evidence="1" id="KW-0472">Membrane</keyword>
<comment type="caution">
    <text evidence="2">The sequence shown here is derived from an EMBL/GenBank/DDBJ whole genome shotgun (WGS) entry which is preliminary data.</text>
</comment>
<keyword evidence="1" id="KW-1133">Transmembrane helix</keyword>
<accession>A0A1F7X771</accession>
<name>A0A1F7X771_9BACT</name>
<keyword evidence="1" id="KW-0812">Transmembrane</keyword>
<dbReference type="EMBL" id="MGFR01000001">
    <property type="protein sequence ID" value="OGM10145.1"/>
    <property type="molecule type" value="Genomic_DNA"/>
</dbReference>
<protein>
    <submittedName>
        <fullName evidence="2">Uncharacterized protein</fullName>
    </submittedName>
</protein>
<dbReference type="STRING" id="1802479.A2Y68_01735"/>
<dbReference type="AlphaFoldDB" id="A0A1F7X771"/>
<reference evidence="2 3" key="1">
    <citation type="journal article" date="2016" name="Nat. Commun.">
        <title>Thousands of microbial genomes shed light on interconnected biogeochemical processes in an aquifer system.</title>
        <authorList>
            <person name="Anantharaman K."/>
            <person name="Brown C.T."/>
            <person name="Hug L.A."/>
            <person name="Sharon I."/>
            <person name="Castelle C.J."/>
            <person name="Probst A.J."/>
            <person name="Thomas B.C."/>
            <person name="Singh A."/>
            <person name="Wilkins M.J."/>
            <person name="Karaoz U."/>
            <person name="Brodie E.L."/>
            <person name="Williams K.H."/>
            <person name="Hubbard S.S."/>
            <person name="Banfield J.F."/>
        </authorList>
    </citation>
    <scope>NUCLEOTIDE SEQUENCE [LARGE SCALE GENOMIC DNA]</scope>
</reference>
<evidence type="ECO:0000313" key="3">
    <source>
        <dbReference type="Proteomes" id="UP000176778"/>
    </source>
</evidence>
<evidence type="ECO:0000313" key="2">
    <source>
        <dbReference type="EMBL" id="OGM10145.1"/>
    </source>
</evidence>
<organism evidence="2 3">
    <name type="scientific">Candidatus Woesebacteria bacterium RBG_13_46_13</name>
    <dbReference type="NCBI Taxonomy" id="1802479"/>
    <lineage>
        <taxon>Bacteria</taxon>
        <taxon>Candidatus Woeseibacteriota</taxon>
    </lineage>
</organism>
<dbReference type="Proteomes" id="UP000176778">
    <property type="component" value="Unassembled WGS sequence"/>
</dbReference>
<feature type="transmembrane region" description="Helical" evidence="1">
    <location>
        <begin position="143"/>
        <end position="166"/>
    </location>
</feature>
<feature type="transmembrane region" description="Helical" evidence="1">
    <location>
        <begin position="48"/>
        <end position="69"/>
    </location>
</feature>
<sequence>MKKAFKILSALFVVLFVFPVKTYAVCPICTVAVAAGLGLSRYLGIDDAVSSIWIGGLILSVSFWTIDWLSKKKVAFKYKNILVFVFWYGLTLIPLQLTGIMGHPFNVILGVDKILFGTAVGSIFFLLGVWADKKVREKRGKQLFAFQRVVFPMVSLAIASLVVYFYGGYLY</sequence>
<gene>
    <name evidence="2" type="ORF">A2Y68_01735</name>
</gene>
<evidence type="ECO:0000256" key="1">
    <source>
        <dbReference type="SAM" id="Phobius"/>
    </source>
</evidence>
<feature type="transmembrane region" description="Helical" evidence="1">
    <location>
        <begin position="81"/>
        <end position="102"/>
    </location>
</feature>